<dbReference type="PANTHER" id="PTHR42953:SF3">
    <property type="entry name" value="HIGH-AFFINITY ZINC UPTAKE SYSTEM PROTEIN ZNUA"/>
    <property type="match status" value="1"/>
</dbReference>
<dbReference type="PANTHER" id="PTHR42953">
    <property type="entry name" value="HIGH-AFFINITY ZINC UPTAKE SYSTEM PROTEIN ZNUA-RELATED"/>
    <property type="match status" value="1"/>
</dbReference>
<dbReference type="PRINTS" id="PR00691">
    <property type="entry name" value="ADHESINB"/>
</dbReference>
<dbReference type="Pfam" id="PF01297">
    <property type="entry name" value="ZnuA"/>
    <property type="match status" value="1"/>
</dbReference>
<dbReference type="GO" id="GO:0030001">
    <property type="term" value="P:metal ion transport"/>
    <property type="evidence" value="ECO:0007669"/>
    <property type="project" value="InterPro"/>
</dbReference>
<comment type="similarity">
    <text evidence="1">Belongs to the bacterial solute-binding protein 9 family.</text>
</comment>
<dbReference type="PROSITE" id="PS51257">
    <property type="entry name" value="PROKAR_LIPOPROTEIN"/>
    <property type="match status" value="1"/>
</dbReference>
<feature type="signal peptide" evidence="4">
    <location>
        <begin position="1"/>
        <end position="21"/>
    </location>
</feature>
<gene>
    <name evidence="5" type="ORF">ACETAC_04505</name>
</gene>
<keyword evidence="2" id="KW-0813">Transport</keyword>
<dbReference type="InterPro" id="IPR050492">
    <property type="entry name" value="Bact_metal-bind_prot9"/>
</dbReference>
<keyword evidence="3 4" id="KW-0732">Signal</keyword>
<dbReference type="AlphaFoldDB" id="A0A975GB66"/>
<dbReference type="RefSeq" id="WP_284680856.1">
    <property type="nucleotide sequence ID" value="NZ_CP060096.1"/>
</dbReference>
<accession>A0A975GB66</accession>
<name>A0A975GB66_9THEO</name>
<feature type="chain" id="PRO_5038053507" evidence="4">
    <location>
        <begin position="22"/>
        <end position="285"/>
    </location>
</feature>
<evidence type="ECO:0000313" key="6">
    <source>
        <dbReference type="Proteomes" id="UP000671913"/>
    </source>
</evidence>
<proteinExistence type="inferred from homology"/>
<dbReference type="InterPro" id="IPR006129">
    <property type="entry name" value="AdhesinB"/>
</dbReference>
<dbReference type="GO" id="GO:0046872">
    <property type="term" value="F:metal ion binding"/>
    <property type="evidence" value="ECO:0007669"/>
    <property type="project" value="InterPro"/>
</dbReference>
<dbReference type="EMBL" id="CP060096">
    <property type="protein sequence ID" value="QSZ28118.1"/>
    <property type="molecule type" value="Genomic_DNA"/>
</dbReference>
<sequence length="285" mass="30632">MFKKSILTGLAVLLMFIMVFAAAGCGGSKTSDQAKKLKVVTTSTDIEDIVKGVGGDKVEVANIVPPGMCPGHFDVKPQSIQVLSDASLFILHSWDGDKFSDKLIESVGNKNLVKVVTTSDDGKYTFMVPQARIKGIDDVTAALVKVDSKNADTYKANAEKLKNDTNKIAQEQKKRLEDAGASKIKAIVFAYQVGFAKWAGLDIVGTYTPDISPNKTKELVDLGRQKGVTLIIDNLQTENKAIASTLAKEIGAKEIVPSNFPGGLPGTKGWSDSFIKNVDLIIQNK</sequence>
<keyword evidence="6" id="KW-1185">Reference proteome</keyword>
<evidence type="ECO:0000256" key="3">
    <source>
        <dbReference type="ARBA" id="ARBA00022729"/>
    </source>
</evidence>
<dbReference type="Gene3D" id="3.40.50.1980">
    <property type="entry name" value="Nitrogenase molybdenum iron protein domain"/>
    <property type="match status" value="1"/>
</dbReference>
<organism evidence="5 6">
    <name type="scientific">Aceticella autotrophica</name>
    <dbReference type="NCBI Taxonomy" id="2755338"/>
    <lineage>
        <taxon>Bacteria</taxon>
        <taxon>Bacillati</taxon>
        <taxon>Bacillota</taxon>
        <taxon>Clostridia</taxon>
        <taxon>Thermoanaerobacterales</taxon>
        <taxon>Thermoanaerobacteraceae</taxon>
        <taxon>Aceticella</taxon>
    </lineage>
</organism>
<dbReference type="Proteomes" id="UP000671913">
    <property type="component" value="Chromosome"/>
</dbReference>
<dbReference type="KEGG" id="aaut:ACETAC_04505"/>
<reference evidence="5" key="1">
    <citation type="submission" date="2020-08" db="EMBL/GenBank/DDBJ databases">
        <title>Genomic insights into the carbon and energy metabolism of the first obligate autotrophic acetogenic bacterium Aceticella autotrophica gen. nov., sp. nov.</title>
        <authorList>
            <person name="Toshchakov S.V."/>
            <person name="Elcheninov A.G."/>
            <person name="Kublanov I.V."/>
            <person name="Frolov E.N."/>
            <person name="Lebedinsky A.V."/>
        </authorList>
    </citation>
    <scope>NUCLEOTIDE SEQUENCE</scope>
    <source>
        <strain evidence="5">3443-3Ac</strain>
    </source>
</reference>
<dbReference type="InterPro" id="IPR006127">
    <property type="entry name" value="ZnuA-like"/>
</dbReference>
<evidence type="ECO:0000256" key="1">
    <source>
        <dbReference type="ARBA" id="ARBA00011028"/>
    </source>
</evidence>
<evidence type="ECO:0000256" key="2">
    <source>
        <dbReference type="ARBA" id="ARBA00022448"/>
    </source>
</evidence>
<evidence type="ECO:0000313" key="5">
    <source>
        <dbReference type="EMBL" id="QSZ28118.1"/>
    </source>
</evidence>
<dbReference type="GO" id="GO:0007155">
    <property type="term" value="P:cell adhesion"/>
    <property type="evidence" value="ECO:0007669"/>
    <property type="project" value="InterPro"/>
</dbReference>
<evidence type="ECO:0000256" key="4">
    <source>
        <dbReference type="SAM" id="SignalP"/>
    </source>
</evidence>
<protein>
    <submittedName>
        <fullName evidence="5">Zinc ABC transporter substrate-binding protein</fullName>
    </submittedName>
</protein>
<dbReference type="SUPFAM" id="SSF53807">
    <property type="entry name" value="Helical backbone' metal receptor"/>
    <property type="match status" value="1"/>
</dbReference>